<evidence type="ECO:0000256" key="1">
    <source>
        <dbReference type="SAM" id="SignalP"/>
    </source>
</evidence>
<proteinExistence type="predicted"/>
<feature type="chain" id="PRO_5001656771" evidence="1">
    <location>
        <begin position="23"/>
        <end position="100"/>
    </location>
</feature>
<keyword evidence="2" id="KW-0614">Plasmid</keyword>
<dbReference type="HOGENOM" id="CLU_2275220_0_0_5"/>
<keyword evidence="1" id="KW-0732">Signal</keyword>
<evidence type="ECO:0000313" key="3">
    <source>
        <dbReference type="Proteomes" id="UP000028186"/>
    </source>
</evidence>
<dbReference type="Proteomes" id="UP000028186">
    <property type="component" value="Plasmid pHAMBI1141a"/>
</dbReference>
<dbReference type="NCBIfam" id="NF047412">
    <property type="entry name" value="sig_GCG_CRPN_rpt"/>
    <property type="match status" value="1"/>
</dbReference>
<reference evidence="3" key="1">
    <citation type="journal article" date="2014" name="BMC Genomics">
        <title>Genome sequencing of two Neorhizobium galegae strains reveals a noeT gene responsible for the unusual acetylation of the nodulation factors.</title>
        <authorList>
            <person name="Osterman J."/>
            <person name="Marsh J."/>
            <person name="Laine P.K."/>
            <person name="Zeng Z."/>
            <person name="Alatalo E."/>
            <person name="Sullivan J.T."/>
            <person name="Young J.P."/>
            <person name="Thomas-Oates J."/>
            <person name="Paulin L."/>
            <person name="Lindstrom K."/>
        </authorList>
    </citation>
    <scope>NUCLEOTIDE SEQUENCE [LARGE SCALE GENOMIC DNA]</scope>
    <source>
        <strain evidence="3">HAMBI 1141</strain>
        <plasmid evidence="3">II</plasmid>
    </source>
</reference>
<dbReference type="AlphaFoldDB" id="A0A068TJB3"/>
<dbReference type="EMBL" id="HG938356">
    <property type="protein sequence ID" value="CDN58209.1"/>
    <property type="molecule type" value="Genomic_DNA"/>
</dbReference>
<dbReference type="InterPro" id="IPR058110">
    <property type="entry name" value="GCG_CRPN_dom"/>
</dbReference>
<geneLocation type="plasmid" evidence="3">
    <name>II</name>
</geneLocation>
<gene>
    <name evidence="2" type="ORF">RG1141_PA13770</name>
</gene>
<accession>A0A068TJB3</accession>
<dbReference type="KEGG" id="ngl:RG1141_PA13770"/>
<dbReference type="eggNOG" id="ENOG503158X">
    <property type="taxonomic scope" value="Bacteria"/>
</dbReference>
<evidence type="ECO:0000313" key="2">
    <source>
        <dbReference type="EMBL" id="CDN58209.1"/>
    </source>
</evidence>
<feature type="signal peptide" evidence="1">
    <location>
        <begin position="1"/>
        <end position="22"/>
    </location>
</feature>
<name>A0A068TJB3_NEOGA</name>
<sequence>MRRIILAASLAAACLFGGAANAMPIGDIVVPAKPIAEKVDWACGRGYHMNPWGDCRPNHWRPPPPPRYYGHRWDRRDRWDDRGPPRWEGRGYWRDRRDWR</sequence>
<protein>
    <submittedName>
        <fullName evidence="2">Uncharacterized protein</fullName>
    </submittedName>
</protein>
<organism evidence="2 3">
    <name type="scientific">Neorhizobium galegae bv. officinalis bv. officinalis str. HAMBI 1141</name>
    <dbReference type="NCBI Taxonomy" id="1028801"/>
    <lineage>
        <taxon>Bacteria</taxon>
        <taxon>Pseudomonadati</taxon>
        <taxon>Pseudomonadota</taxon>
        <taxon>Alphaproteobacteria</taxon>
        <taxon>Hyphomicrobiales</taxon>
        <taxon>Rhizobiaceae</taxon>
        <taxon>Rhizobium/Agrobacterium group</taxon>
        <taxon>Neorhizobium</taxon>
    </lineage>
</organism>